<dbReference type="InterPro" id="IPR016040">
    <property type="entry name" value="NAD(P)-bd_dom"/>
</dbReference>
<dbReference type="RefSeq" id="XP_033601125.1">
    <property type="nucleotide sequence ID" value="XM_033741067.1"/>
</dbReference>
<reference evidence="3" key="1">
    <citation type="journal article" date="2020" name="Stud. Mycol.">
        <title>101 Dothideomycetes genomes: a test case for predicting lifestyles and emergence of pathogens.</title>
        <authorList>
            <person name="Haridas S."/>
            <person name="Albert R."/>
            <person name="Binder M."/>
            <person name="Bloem J."/>
            <person name="Labutti K."/>
            <person name="Salamov A."/>
            <person name="Andreopoulos B."/>
            <person name="Baker S."/>
            <person name="Barry K."/>
            <person name="Bills G."/>
            <person name="Bluhm B."/>
            <person name="Cannon C."/>
            <person name="Castanera R."/>
            <person name="Culley D."/>
            <person name="Daum C."/>
            <person name="Ezra D."/>
            <person name="Gonzalez J."/>
            <person name="Henrissat B."/>
            <person name="Kuo A."/>
            <person name="Liang C."/>
            <person name="Lipzen A."/>
            <person name="Lutzoni F."/>
            <person name="Magnuson J."/>
            <person name="Mondo S."/>
            <person name="Nolan M."/>
            <person name="Ohm R."/>
            <person name="Pangilinan J."/>
            <person name="Park H.-J."/>
            <person name="Ramirez L."/>
            <person name="Alfaro M."/>
            <person name="Sun H."/>
            <person name="Tritt A."/>
            <person name="Yoshinaga Y."/>
            <person name="Zwiers L.-H."/>
            <person name="Turgeon B."/>
            <person name="Goodwin S."/>
            <person name="Spatafora J."/>
            <person name="Crous P."/>
            <person name="Grigoriev I."/>
        </authorList>
    </citation>
    <scope>NUCLEOTIDE SEQUENCE</scope>
    <source>
        <strain evidence="3">CBS 121739</strain>
    </source>
</reference>
<dbReference type="Pfam" id="PF13460">
    <property type="entry name" value="NAD_binding_10"/>
    <property type="match status" value="1"/>
</dbReference>
<dbReference type="PANTHER" id="PTHR15020">
    <property type="entry name" value="FLAVIN REDUCTASE-RELATED"/>
    <property type="match status" value="1"/>
</dbReference>
<protein>
    <submittedName>
        <fullName evidence="3">NAD(P)-binding protein</fullName>
    </submittedName>
</protein>
<name>A0A6A6W9H1_9PEZI</name>
<keyword evidence="4" id="KW-1185">Reference proteome</keyword>
<dbReference type="Gene3D" id="3.40.50.720">
    <property type="entry name" value="NAD(P)-binding Rossmann-like Domain"/>
    <property type="match status" value="1"/>
</dbReference>
<evidence type="ECO:0000259" key="2">
    <source>
        <dbReference type="Pfam" id="PF13460"/>
    </source>
</evidence>
<evidence type="ECO:0000313" key="4">
    <source>
        <dbReference type="Proteomes" id="UP000799437"/>
    </source>
</evidence>
<accession>A0A6A6W9H1</accession>
<dbReference type="PANTHER" id="PTHR15020:SF50">
    <property type="entry name" value="UPF0659 PROTEIN YMR090W"/>
    <property type="match status" value="1"/>
</dbReference>
<dbReference type="EMBL" id="ML996571">
    <property type="protein sequence ID" value="KAF2758674.1"/>
    <property type="molecule type" value="Genomic_DNA"/>
</dbReference>
<dbReference type="AlphaFoldDB" id="A0A6A6W9H1"/>
<sequence>MSSVLLFGGSGKVARHLTKQLASSGYTVYSVIRNPEQVDELKGLGASPILQSIEDSSQADFVDLIKKHKPTAVVWAAGAGGGNPERTQSVDYRGAVKTMDAIAQAADEAGTTRRYVTVSALDVRDRESKPVPSWYDDNDKSMSDRVWGVIKAYMLAKYEADKSLVEENGRRKLDYTIVRPGGLSQDPAVGVIAAGHVKLGRTISREDVAAVVAECLKNEKTVGLAFDVAGGDTKISEAVAKIASDRVDTFEGFH</sequence>
<feature type="domain" description="NAD(P)-binding" evidence="2">
    <location>
        <begin position="8"/>
        <end position="218"/>
    </location>
</feature>
<organism evidence="3 4">
    <name type="scientific">Pseudovirgaria hyperparasitica</name>
    <dbReference type="NCBI Taxonomy" id="470096"/>
    <lineage>
        <taxon>Eukaryota</taxon>
        <taxon>Fungi</taxon>
        <taxon>Dikarya</taxon>
        <taxon>Ascomycota</taxon>
        <taxon>Pezizomycotina</taxon>
        <taxon>Dothideomycetes</taxon>
        <taxon>Dothideomycetes incertae sedis</taxon>
        <taxon>Acrospermales</taxon>
        <taxon>Acrospermaceae</taxon>
        <taxon>Pseudovirgaria</taxon>
    </lineage>
</organism>
<dbReference type="InterPro" id="IPR036291">
    <property type="entry name" value="NAD(P)-bd_dom_sf"/>
</dbReference>
<evidence type="ECO:0000256" key="1">
    <source>
        <dbReference type="ARBA" id="ARBA00038376"/>
    </source>
</evidence>
<dbReference type="OrthoDB" id="10254604at2759"/>
<dbReference type="GeneID" id="54482121"/>
<comment type="similarity">
    <text evidence="1">Belongs to the avfA family.</text>
</comment>
<dbReference type="SUPFAM" id="SSF51735">
    <property type="entry name" value="NAD(P)-binding Rossmann-fold domains"/>
    <property type="match status" value="1"/>
</dbReference>
<dbReference type="CDD" id="cd05243">
    <property type="entry name" value="SDR_a5"/>
    <property type="match status" value="1"/>
</dbReference>
<dbReference type="Proteomes" id="UP000799437">
    <property type="component" value="Unassembled WGS sequence"/>
</dbReference>
<gene>
    <name evidence="3" type="ORF">EJ05DRAFT_361164</name>
</gene>
<proteinExistence type="inferred from homology"/>
<evidence type="ECO:0000313" key="3">
    <source>
        <dbReference type="EMBL" id="KAF2758674.1"/>
    </source>
</evidence>